<reference evidence="1 2" key="1">
    <citation type="journal article" date="2014" name="Genome Announc.">
        <title>Draft Genome Sequence of Xylella fastidiosa Pear Leaf Scorch Strain in Taiwan.</title>
        <authorList>
            <person name="Su C.C."/>
            <person name="Deng W.L."/>
            <person name="Jan F.J."/>
            <person name="Chang C.J."/>
            <person name="Huang H."/>
            <person name="Chen J."/>
        </authorList>
    </citation>
    <scope>NUCLEOTIDE SEQUENCE [LARGE SCALE GENOMIC DNA]</scope>
    <source>
        <strain evidence="1 2">PLS229</strain>
    </source>
</reference>
<evidence type="ECO:0000313" key="1">
    <source>
        <dbReference type="EMBL" id="EWS77506.1"/>
    </source>
</evidence>
<dbReference type="STRING" id="1444770.AF72_10720"/>
<evidence type="ECO:0000313" key="2">
    <source>
        <dbReference type="Proteomes" id="UP000020406"/>
    </source>
</evidence>
<organism evidence="1 2">
    <name type="scientific">Xylella taiwanensis</name>
    <dbReference type="NCBI Taxonomy" id="1444770"/>
    <lineage>
        <taxon>Bacteria</taxon>
        <taxon>Pseudomonadati</taxon>
        <taxon>Pseudomonadota</taxon>
        <taxon>Gammaproteobacteria</taxon>
        <taxon>Lysobacterales</taxon>
        <taxon>Lysobacteraceae</taxon>
        <taxon>Xylella</taxon>
    </lineage>
</organism>
<sequence>MAFWSVSGERIKATHAIIEDGDGNTWHFKVTRELAKDLAHHLFGKPVRLMGSGRLHRDEEG</sequence>
<comment type="caution">
    <text evidence="1">The sequence shown here is derived from an EMBL/GenBank/DDBJ whole genome shotgun (WGS) entry which is preliminary data.</text>
</comment>
<dbReference type="KEGG" id="xtw:AB672_05640"/>
<gene>
    <name evidence="1" type="ORF">AF72_10720</name>
</gene>
<accession>Z9JI85</accession>
<protein>
    <submittedName>
        <fullName evidence="1">Uncharacterized protein</fullName>
    </submittedName>
</protein>
<dbReference type="Proteomes" id="UP000020406">
    <property type="component" value="Unassembled WGS sequence"/>
</dbReference>
<name>Z9JI85_9GAMM</name>
<proteinExistence type="predicted"/>
<dbReference type="EMBL" id="JDSQ01000019">
    <property type="protein sequence ID" value="EWS77506.1"/>
    <property type="molecule type" value="Genomic_DNA"/>
</dbReference>
<dbReference type="AlphaFoldDB" id="Z9JI85"/>